<dbReference type="InterPro" id="IPR018062">
    <property type="entry name" value="HTH_AraC-typ_CS"/>
</dbReference>
<evidence type="ECO:0000259" key="4">
    <source>
        <dbReference type="PROSITE" id="PS01124"/>
    </source>
</evidence>
<evidence type="ECO:0000313" key="5">
    <source>
        <dbReference type="EMBL" id="MFB9758830.1"/>
    </source>
</evidence>
<keyword evidence="3" id="KW-0804">Transcription</keyword>
<proteinExistence type="predicted"/>
<dbReference type="Gene3D" id="1.10.10.60">
    <property type="entry name" value="Homeodomain-like"/>
    <property type="match status" value="2"/>
</dbReference>
<dbReference type="EMBL" id="JBHMAF010000042">
    <property type="protein sequence ID" value="MFB9758830.1"/>
    <property type="molecule type" value="Genomic_DNA"/>
</dbReference>
<dbReference type="InterPro" id="IPR009057">
    <property type="entry name" value="Homeodomain-like_sf"/>
</dbReference>
<organism evidence="5 6">
    <name type="scientific">Ectobacillus funiculus</name>
    <dbReference type="NCBI Taxonomy" id="137993"/>
    <lineage>
        <taxon>Bacteria</taxon>
        <taxon>Bacillati</taxon>
        <taxon>Bacillota</taxon>
        <taxon>Bacilli</taxon>
        <taxon>Bacillales</taxon>
        <taxon>Bacillaceae</taxon>
        <taxon>Ectobacillus</taxon>
    </lineage>
</organism>
<sequence>MQIQYENQKLIATDNMFVFLDCRKPHLYRALKDTTFDWFHFSGNASREYFELLFHKYSLANNWVIPDYMRRILNMIENDKVDEHAASIIIHKILYELEKISNQANDSLEEMMKRAISYIENHYSENINLTDMANYAQLSPYHFSRVFKKHMNCSPYQYLINYRINNAKMLLYNTNLSIKEIALTCGFNSTSHFVTTFKNHSNLSPKKFREIQF</sequence>
<evidence type="ECO:0000256" key="1">
    <source>
        <dbReference type="ARBA" id="ARBA00023015"/>
    </source>
</evidence>
<evidence type="ECO:0000256" key="2">
    <source>
        <dbReference type="ARBA" id="ARBA00023125"/>
    </source>
</evidence>
<name>A0ABV5WE30_9BACI</name>
<dbReference type="InterPro" id="IPR020449">
    <property type="entry name" value="Tscrpt_reg_AraC-type_HTH"/>
</dbReference>
<dbReference type="InterPro" id="IPR018060">
    <property type="entry name" value="HTH_AraC"/>
</dbReference>
<keyword evidence="2" id="KW-0238">DNA-binding</keyword>
<dbReference type="SUPFAM" id="SSF46689">
    <property type="entry name" value="Homeodomain-like"/>
    <property type="match status" value="2"/>
</dbReference>
<dbReference type="PROSITE" id="PS01124">
    <property type="entry name" value="HTH_ARAC_FAMILY_2"/>
    <property type="match status" value="1"/>
</dbReference>
<gene>
    <name evidence="5" type="ORF">ACFFMS_10080</name>
</gene>
<dbReference type="PRINTS" id="PR00032">
    <property type="entry name" value="HTHARAC"/>
</dbReference>
<dbReference type="RefSeq" id="WP_379949112.1">
    <property type="nucleotide sequence ID" value="NZ_JBHMAF010000042.1"/>
</dbReference>
<keyword evidence="1" id="KW-0805">Transcription regulation</keyword>
<keyword evidence="6" id="KW-1185">Reference proteome</keyword>
<dbReference type="PROSITE" id="PS00041">
    <property type="entry name" value="HTH_ARAC_FAMILY_1"/>
    <property type="match status" value="1"/>
</dbReference>
<evidence type="ECO:0000313" key="6">
    <source>
        <dbReference type="Proteomes" id="UP001589609"/>
    </source>
</evidence>
<feature type="domain" description="HTH araC/xylS-type" evidence="4">
    <location>
        <begin position="113"/>
        <end position="211"/>
    </location>
</feature>
<evidence type="ECO:0000256" key="3">
    <source>
        <dbReference type="ARBA" id="ARBA00023163"/>
    </source>
</evidence>
<dbReference type="SMART" id="SM00342">
    <property type="entry name" value="HTH_ARAC"/>
    <property type="match status" value="1"/>
</dbReference>
<comment type="caution">
    <text evidence="5">The sequence shown here is derived from an EMBL/GenBank/DDBJ whole genome shotgun (WGS) entry which is preliminary data.</text>
</comment>
<dbReference type="PANTHER" id="PTHR43280:SF28">
    <property type="entry name" value="HTH-TYPE TRANSCRIPTIONAL ACTIVATOR RHAS"/>
    <property type="match status" value="1"/>
</dbReference>
<accession>A0ABV5WE30</accession>
<protein>
    <submittedName>
        <fullName evidence="5">Helix-turn-helix domain-containing protein</fullName>
    </submittedName>
</protein>
<reference evidence="5 6" key="1">
    <citation type="submission" date="2024-09" db="EMBL/GenBank/DDBJ databases">
        <authorList>
            <person name="Sun Q."/>
            <person name="Mori K."/>
        </authorList>
    </citation>
    <scope>NUCLEOTIDE SEQUENCE [LARGE SCALE GENOMIC DNA]</scope>
    <source>
        <strain evidence="5 6">JCM 11201</strain>
    </source>
</reference>
<dbReference type="PANTHER" id="PTHR43280">
    <property type="entry name" value="ARAC-FAMILY TRANSCRIPTIONAL REGULATOR"/>
    <property type="match status" value="1"/>
</dbReference>
<dbReference type="Pfam" id="PF12833">
    <property type="entry name" value="HTH_18"/>
    <property type="match status" value="1"/>
</dbReference>
<dbReference type="Proteomes" id="UP001589609">
    <property type="component" value="Unassembled WGS sequence"/>
</dbReference>